<dbReference type="SUPFAM" id="SSF116726">
    <property type="entry name" value="TrkA C-terminal domain-like"/>
    <property type="match status" value="2"/>
</dbReference>
<dbReference type="PANTHER" id="PTHR43652:SF2">
    <property type="entry name" value="BASIC AMINO ACID ANTIPORTER YFCC-RELATED"/>
    <property type="match status" value="1"/>
</dbReference>
<dbReference type="Proteomes" id="UP000242469">
    <property type="component" value="Unassembled WGS sequence"/>
</dbReference>
<evidence type="ECO:0000259" key="8">
    <source>
        <dbReference type="PROSITE" id="PS51202"/>
    </source>
</evidence>
<name>A0A1H4BXT5_9GAMM</name>
<evidence type="ECO:0000256" key="7">
    <source>
        <dbReference type="SAM" id="Phobius"/>
    </source>
</evidence>
<evidence type="ECO:0000256" key="6">
    <source>
        <dbReference type="ARBA" id="ARBA00023136"/>
    </source>
</evidence>
<dbReference type="Pfam" id="PF02080">
    <property type="entry name" value="TrkA_C"/>
    <property type="match status" value="2"/>
</dbReference>
<keyword evidence="4" id="KW-0677">Repeat</keyword>
<dbReference type="InterPro" id="IPR006037">
    <property type="entry name" value="RCK_C"/>
</dbReference>
<dbReference type="GO" id="GO:0005886">
    <property type="term" value="C:plasma membrane"/>
    <property type="evidence" value="ECO:0007669"/>
    <property type="project" value="TreeGrafter"/>
</dbReference>
<keyword evidence="5 7" id="KW-1133">Transmembrane helix</keyword>
<feature type="transmembrane region" description="Helical" evidence="7">
    <location>
        <begin position="383"/>
        <end position="416"/>
    </location>
</feature>
<feature type="transmembrane region" description="Helical" evidence="7">
    <location>
        <begin position="428"/>
        <end position="447"/>
    </location>
</feature>
<reference evidence="10" key="1">
    <citation type="submission" date="2016-10" db="EMBL/GenBank/DDBJ databases">
        <authorList>
            <person name="Varghese N."/>
            <person name="Submissions S."/>
        </authorList>
    </citation>
    <scope>NUCLEOTIDE SEQUENCE [LARGE SCALE GENOMIC DNA]</scope>
    <source>
        <strain evidence="10">DSM 11526</strain>
    </source>
</reference>
<dbReference type="EMBL" id="FNRJ01000004">
    <property type="protein sequence ID" value="SEA53025.1"/>
    <property type="molecule type" value="Genomic_DNA"/>
</dbReference>
<feature type="transmembrane region" description="Helical" evidence="7">
    <location>
        <begin position="169"/>
        <end position="191"/>
    </location>
</feature>
<dbReference type="InterPro" id="IPR051679">
    <property type="entry name" value="DASS-Related_Transporters"/>
</dbReference>
<dbReference type="STRING" id="1122198.SAMN02745729_104109"/>
<feature type="transmembrane region" description="Helical" evidence="7">
    <location>
        <begin position="47"/>
        <end position="67"/>
    </location>
</feature>
<evidence type="ECO:0000313" key="9">
    <source>
        <dbReference type="EMBL" id="SEA53025.1"/>
    </source>
</evidence>
<evidence type="ECO:0000256" key="3">
    <source>
        <dbReference type="ARBA" id="ARBA00022692"/>
    </source>
</evidence>
<dbReference type="InterPro" id="IPR004680">
    <property type="entry name" value="Cit_transptr-like_dom"/>
</dbReference>
<dbReference type="GO" id="GO:0008324">
    <property type="term" value="F:monoatomic cation transmembrane transporter activity"/>
    <property type="evidence" value="ECO:0007669"/>
    <property type="project" value="InterPro"/>
</dbReference>
<feature type="transmembrane region" description="Helical" evidence="7">
    <location>
        <begin position="514"/>
        <end position="532"/>
    </location>
</feature>
<dbReference type="PANTHER" id="PTHR43652">
    <property type="entry name" value="BASIC AMINO ACID ANTIPORTER YFCC-RELATED"/>
    <property type="match status" value="1"/>
</dbReference>
<comment type="subcellular location">
    <subcellularLocation>
        <location evidence="1">Membrane</location>
        <topology evidence="1">Multi-pass membrane protein</topology>
    </subcellularLocation>
</comment>
<dbReference type="RefSeq" id="WP_254774981.1">
    <property type="nucleotide sequence ID" value="NZ_FNRJ01000004.1"/>
</dbReference>
<sequence length="575" mass="61875">MAWLVLGSILLLLAILASGRVQPAIAFMTLAGSFLITGLVELPVMLTSFANPALATLILLLLVSLTLERSPLLDLLAAKILAGREKPALLKLMGTGALLSAFLNNTAIVASFLGTLSRQTRIAPSRLLIPLSYASIFGGITTLVGTSTNLVVSSFATNAGLGELSMFQFSLVGIPVALVCIFTLLISSSWLPRHDTATEQKSLPYFLSAEVMPESTLIGKTIEANAMRQLDGLYLLEIERDGRLISPVTPDEIIHACDLLVFTGEVNKVQTLQRFSGLRLLGESADELLTSNLVEVVISHESILANRTLQEVDFRTLFNAGVVGIRRGERRLEGQLGRIPLKVGDSLLLAVGSDFSQHHNLDRNFHLLSGTLQRPRLSLHQSLAALGGFAVAIVCASLGILSLFESLLCLMALFLISGLLSINEMRRRFPFELFLVIGSALTLAKGMEASGAAALVADGMQYLFNGYGVYAAFVGVFLLTVLMTETVTNNAAAALAFPIALSTAQAFNADPMPFIMAVAYGASACFLIPFGYQTHLMVYSPGRYRLQDYLKTGLPVSVMYSLTVLLLTPIIFPFE</sequence>
<evidence type="ECO:0000313" key="10">
    <source>
        <dbReference type="Proteomes" id="UP000242469"/>
    </source>
</evidence>
<gene>
    <name evidence="9" type="ORF">SAMN02745729_104109</name>
</gene>
<feature type="transmembrane region" description="Helical" evidence="7">
    <location>
        <begin position="553"/>
        <end position="572"/>
    </location>
</feature>
<dbReference type="GO" id="GO:0006813">
    <property type="term" value="P:potassium ion transport"/>
    <property type="evidence" value="ECO:0007669"/>
    <property type="project" value="InterPro"/>
</dbReference>
<keyword evidence="6 7" id="KW-0472">Membrane</keyword>
<dbReference type="Gene3D" id="3.30.70.1450">
    <property type="entry name" value="Regulator of K+ conductance, C-terminal domain"/>
    <property type="match status" value="2"/>
</dbReference>
<feature type="domain" description="RCK C-terminal" evidence="8">
    <location>
        <begin position="194"/>
        <end position="278"/>
    </location>
</feature>
<feature type="transmembrane region" description="Helical" evidence="7">
    <location>
        <begin position="88"/>
        <end position="113"/>
    </location>
</feature>
<evidence type="ECO:0000256" key="4">
    <source>
        <dbReference type="ARBA" id="ARBA00022737"/>
    </source>
</evidence>
<keyword evidence="3 7" id="KW-0812">Transmembrane</keyword>
<evidence type="ECO:0000256" key="1">
    <source>
        <dbReference type="ARBA" id="ARBA00004141"/>
    </source>
</evidence>
<protein>
    <submittedName>
        <fullName evidence="9">Di-and tricarboxylate transporter</fullName>
    </submittedName>
</protein>
<feature type="domain" description="RCK C-terminal" evidence="8">
    <location>
        <begin position="281"/>
        <end position="367"/>
    </location>
</feature>
<keyword evidence="10" id="KW-1185">Reference proteome</keyword>
<evidence type="ECO:0000256" key="2">
    <source>
        <dbReference type="ARBA" id="ARBA00022448"/>
    </source>
</evidence>
<accession>A0A1H4BXT5</accession>
<dbReference type="PROSITE" id="PS51202">
    <property type="entry name" value="RCK_C"/>
    <property type="match status" value="2"/>
</dbReference>
<feature type="transmembrane region" description="Helical" evidence="7">
    <location>
        <begin position="467"/>
        <end position="484"/>
    </location>
</feature>
<organism evidence="9 10">
    <name type="scientific">Marinobacterium iners DSM 11526</name>
    <dbReference type="NCBI Taxonomy" id="1122198"/>
    <lineage>
        <taxon>Bacteria</taxon>
        <taxon>Pseudomonadati</taxon>
        <taxon>Pseudomonadota</taxon>
        <taxon>Gammaproteobacteria</taxon>
        <taxon>Oceanospirillales</taxon>
        <taxon>Oceanospirillaceae</taxon>
        <taxon>Marinobacterium</taxon>
    </lineage>
</organism>
<proteinExistence type="predicted"/>
<dbReference type="InterPro" id="IPR036721">
    <property type="entry name" value="RCK_C_sf"/>
</dbReference>
<keyword evidence="2" id="KW-0813">Transport</keyword>
<dbReference type="AlphaFoldDB" id="A0A1H4BXT5"/>
<feature type="transmembrane region" description="Helical" evidence="7">
    <location>
        <begin position="133"/>
        <end position="157"/>
    </location>
</feature>
<dbReference type="Pfam" id="PF03600">
    <property type="entry name" value="CitMHS"/>
    <property type="match status" value="1"/>
</dbReference>
<evidence type="ECO:0000256" key="5">
    <source>
        <dbReference type="ARBA" id="ARBA00022989"/>
    </source>
</evidence>